<dbReference type="RefSeq" id="XP_007680698.1">
    <property type="nucleotide sequence ID" value="XM_007682508.1"/>
</dbReference>
<dbReference type="InterPro" id="IPR020556">
    <property type="entry name" value="Amidase_CS"/>
</dbReference>
<dbReference type="PIRSF" id="PIRSF001221">
    <property type="entry name" value="Amidase_fungi"/>
    <property type="match status" value="1"/>
</dbReference>
<feature type="binding site" evidence="6">
    <location>
        <position position="181"/>
    </location>
    <ligand>
        <name>substrate</name>
    </ligand>
</feature>
<organism evidence="8 9">
    <name type="scientific">Baudoinia panamericana (strain UAMH 10762)</name>
    <name type="common">Angels' share fungus</name>
    <name type="synonym">Baudoinia compniacensis (strain UAMH 10762)</name>
    <dbReference type="NCBI Taxonomy" id="717646"/>
    <lineage>
        <taxon>Eukaryota</taxon>
        <taxon>Fungi</taxon>
        <taxon>Dikarya</taxon>
        <taxon>Ascomycota</taxon>
        <taxon>Pezizomycotina</taxon>
        <taxon>Dothideomycetes</taxon>
        <taxon>Dothideomycetidae</taxon>
        <taxon>Mycosphaerellales</taxon>
        <taxon>Teratosphaeriaceae</taxon>
        <taxon>Baudoinia</taxon>
    </lineage>
</organism>
<evidence type="ECO:0000259" key="7">
    <source>
        <dbReference type="Pfam" id="PF01425"/>
    </source>
</evidence>
<dbReference type="OrthoDB" id="6428749at2759"/>
<evidence type="ECO:0000313" key="9">
    <source>
        <dbReference type="Proteomes" id="UP000011761"/>
    </source>
</evidence>
<comment type="similarity">
    <text evidence="2">Belongs to the amidase family.</text>
</comment>
<evidence type="ECO:0000256" key="6">
    <source>
        <dbReference type="PIRSR" id="PIRSR001221-2"/>
    </source>
</evidence>
<feature type="active site" description="Acyl-ester intermediate" evidence="5">
    <location>
        <position position="231"/>
    </location>
</feature>
<dbReference type="HOGENOM" id="CLU_009600_9_2_1"/>
<evidence type="ECO:0000256" key="2">
    <source>
        <dbReference type="ARBA" id="ARBA00009199"/>
    </source>
</evidence>
<dbReference type="EC" id="3.5.1.4" evidence="3"/>
<keyword evidence="9" id="KW-1185">Reference proteome</keyword>
<evidence type="ECO:0000256" key="5">
    <source>
        <dbReference type="PIRSR" id="PIRSR001221-1"/>
    </source>
</evidence>
<dbReference type="STRING" id="717646.M2N037"/>
<dbReference type="InterPro" id="IPR036928">
    <property type="entry name" value="AS_sf"/>
</dbReference>
<reference evidence="8 9" key="1">
    <citation type="journal article" date="2012" name="PLoS Pathog.">
        <title>Diverse lifestyles and strategies of plant pathogenesis encoded in the genomes of eighteen Dothideomycetes fungi.</title>
        <authorList>
            <person name="Ohm R.A."/>
            <person name="Feau N."/>
            <person name="Henrissat B."/>
            <person name="Schoch C.L."/>
            <person name="Horwitz B.A."/>
            <person name="Barry K.W."/>
            <person name="Condon B.J."/>
            <person name="Copeland A.C."/>
            <person name="Dhillon B."/>
            <person name="Glaser F."/>
            <person name="Hesse C.N."/>
            <person name="Kosti I."/>
            <person name="LaButti K."/>
            <person name="Lindquist E.A."/>
            <person name="Lucas S."/>
            <person name="Salamov A.A."/>
            <person name="Bradshaw R.E."/>
            <person name="Ciuffetti L."/>
            <person name="Hamelin R.C."/>
            <person name="Kema G.H.J."/>
            <person name="Lawrence C."/>
            <person name="Scott J.A."/>
            <person name="Spatafora J.W."/>
            <person name="Turgeon B.G."/>
            <person name="de Wit P.J.G.M."/>
            <person name="Zhong S."/>
            <person name="Goodwin S.B."/>
            <person name="Grigoriev I.V."/>
        </authorList>
    </citation>
    <scope>NUCLEOTIDE SEQUENCE [LARGE SCALE GENOMIC DNA]</scope>
    <source>
        <strain evidence="8 9">UAMH 10762</strain>
    </source>
</reference>
<dbReference type="GeneID" id="19110716"/>
<proteinExistence type="inferred from homology"/>
<gene>
    <name evidence="8" type="ORF">BAUCODRAFT_284403</name>
</gene>
<evidence type="ECO:0000256" key="3">
    <source>
        <dbReference type="ARBA" id="ARBA00012922"/>
    </source>
</evidence>
<feature type="binding site" evidence="6">
    <location>
        <position position="207"/>
    </location>
    <ligand>
        <name>substrate</name>
    </ligand>
</feature>
<dbReference type="AlphaFoldDB" id="M2N037"/>
<sequence>MAATWHDIAARKQRERADRIPKKWRLPNERFQDNDSVLDVPRRCGLLSKQDIRITESYDASTLVAELAAGRLSSLDVVTAFCKRAAIAQQVVNCLTEIFFEDAIARAKHCDQYLREKGKPIGPLHGLPISIKDSFKVKGYDASVGVAGFCFKPAAANSALVDLLLEAGAVLYCKTNVPLTMMALDSHNNVFGRTLNATNMKLTAGGSSGGEGALIAMRGSPLGIGTDVGGSIRIPAMCNGLVGVKPSHGRLPYVGQEGGAPPGSSKLGIESTAGPIARNAKDCEMLLRVIGDSQPYMYDPDVLPQTWAQQTSLQTSLPSSRVQQPLLVGIARTDGHVAPLPPIQRLLDDVSRCLRSPTLPSWEAIRVVDVDISSFGPQILKVFNGIMSIDGANTWFNHTASTGEPMSPWLQTRLKRRPAKPLDEVRSLQSQRTELQTRFQAIWHERGGYWQTPADKTTAGGRMLDVIICPAAPHPVPPIDRWNTTNYTSAFNLLDYPAGVLPVRTFDSADLEGSVPNEAPLNGWDTINRGLWNDVDRRLYVGSPLSVQIVAPRLMERKLVEIMVMLEQALSPLKTLRASASKL</sequence>
<name>M2N037_BAUPA</name>
<evidence type="ECO:0000313" key="8">
    <source>
        <dbReference type="EMBL" id="EMC92294.1"/>
    </source>
</evidence>
<dbReference type="PANTHER" id="PTHR46072">
    <property type="entry name" value="AMIDASE-RELATED-RELATED"/>
    <property type="match status" value="1"/>
</dbReference>
<feature type="active site" description="Charge relay system" evidence="5">
    <location>
        <position position="207"/>
    </location>
</feature>
<dbReference type="Proteomes" id="UP000011761">
    <property type="component" value="Unassembled WGS sequence"/>
</dbReference>
<dbReference type="PANTHER" id="PTHR46072:SF6">
    <property type="entry name" value="AMIDASE, PUTATIVE (AFU_ORTHOLOGUE AFUA_1G14530)-RELATED"/>
    <property type="match status" value="1"/>
</dbReference>
<feature type="active site" description="Charge relay system" evidence="5">
    <location>
        <position position="132"/>
    </location>
</feature>
<feature type="domain" description="Amidase" evidence="7">
    <location>
        <begin position="76"/>
        <end position="559"/>
    </location>
</feature>
<keyword evidence="4" id="KW-0378">Hydrolase</keyword>
<dbReference type="KEGG" id="bcom:BAUCODRAFT_284403"/>
<dbReference type="PROSITE" id="PS00571">
    <property type="entry name" value="AMIDASES"/>
    <property type="match status" value="1"/>
</dbReference>
<comment type="catalytic activity">
    <reaction evidence="1">
        <text>a monocarboxylic acid amide + H2O = a monocarboxylate + NH4(+)</text>
        <dbReference type="Rhea" id="RHEA:12020"/>
        <dbReference type="ChEBI" id="CHEBI:15377"/>
        <dbReference type="ChEBI" id="CHEBI:28938"/>
        <dbReference type="ChEBI" id="CHEBI:35757"/>
        <dbReference type="ChEBI" id="CHEBI:83628"/>
        <dbReference type="EC" id="3.5.1.4"/>
    </reaction>
</comment>
<dbReference type="eggNOG" id="KOG1212">
    <property type="taxonomic scope" value="Eukaryota"/>
</dbReference>
<protein>
    <recommendedName>
        <fullName evidence="3">amidase</fullName>
        <ecNumber evidence="3">3.5.1.4</ecNumber>
    </recommendedName>
</protein>
<evidence type="ECO:0000256" key="1">
    <source>
        <dbReference type="ARBA" id="ARBA00001311"/>
    </source>
</evidence>
<dbReference type="GO" id="GO:0004040">
    <property type="term" value="F:amidase activity"/>
    <property type="evidence" value="ECO:0007669"/>
    <property type="project" value="UniProtKB-EC"/>
</dbReference>
<feature type="binding site" evidence="6">
    <location>
        <begin position="228"/>
        <end position="231"/>
    </location>
    <ligand>
        <name>substrate</name>
    </ligand>
</feature>
<accession>M2N037</accession>
<dbReference type="SUPFAM" id="SSF75304">
    <property type="entry name" value="Amidase signature (AS) enzymes"/>
    <property type="match status" value="1"/>
</dbReference>
<evidence type="ECO:0000256" key="4">
    <source>
        <dbReference type="ARBA" id="ARBA00022801"/>
    </source>
</evidence>
<dbReference type="InterPro" id="IPR023631">
    <property type="entry name" value="Amidase_dom"/>
</dbReference>
<dbReference type="Gene3D" id="3.90.1300.10">
    <property type="entry name" value="Amidase signature (AS) domain"/>
    <property type="match status" value="1"/>
</dbReference>
<dbReference type="OMA" id="EMMKMWT"/>
<dbReference type="Pfam" id="PF01425">
    <property type="entry name" value="Amidase"/>
    <property type="match status" value="1"/>
</dbReference>
<dbReference type="EMBL" id="KB445562">
    <property type="protein sequence ID" value="EMC92294.1"/>
    <property type="molecule type" value="Genomic_DNA"/>
</dbReference>